<organism evidence="2">
    <name type="scientific">Tanacetum cinerariifolium</name>
    <name type="common">Dalmatian daisy</name>
    <name type="synonym">Chrysanthemum cinerariifolium</name>
    <dbReference type="NCBI Taxonomy" id="118510"/>
    <lineage>
        <taxon>Eukaryota</taxon>
        <taxon>Viridiplantae</taxon>
        <taxon>Streptophyta</taxon>
        <taxon>Embryophyta</taxon>
        <taxon>Tracheophyta</taxon>
        <taxon>Spermatophyta</taxon>
        <taxon>Magnoliopsida</taxon>
        <taxon>eudicotyledons</taxon>
        <taxon>Gunneridae</taxon>
        <taxon>Pentapetalae</taxon>
        <taxon>asterids</taxon>
        <taxon>campanulids</taxon>
        <taxon>Asterales</taxon>
        <taxon>Asteraceae</taxon>
        <taxon>Asteroideae</taxon>
        <taxon>Anthemideae</taxon>
        <taxon>Anthemidinae</taxon>
        <taxon>Tanacetum</taxon>
    </lineage>
</organism>
<comment type="caution">
    <text evidence="2">The sequence shown here is derived from an EMBL/GenBank/DDBJ whole genome shotgun (WGS) entry which is preliminary data.</text>
</comment>
<sequence length="679" mass="78147">MDQLTSMCDMVGQYIQKKEEEKQIKEERAAKSQYWKIPICYDDANDDDYTIAITPKEPDNSLSMGDEYLDTILATDADKFIKFSVENLVPNPSESEGEYECVMPACEDFTTFSNILFDADYDFSSSDDQPFSDEDISKKIYSNPLFDEEIISMKIDLHHFNAESDLIESLLNRDSSIISSSSKIDSLFDEFADELTLLKSIPPGIIETNCNHEEGICLIKRLLYNHDKMEYHIINDRKPDLCILVGYSTQSKGYRVYNKRTRLIVESIHIRVDEIKEMCETSVANDTSENAHVPSQQELDLLFGPLYNKFFTAEQEHLQDDEFTNPFCAPVQEAAESSLHNIAKGYAQEEGIDFEESFALVSRFEAIWIFVTYTAHKSFPIYEMDVKTECKVLDIITQAWKIGIRRRHYNLIPSESKFKNLVIDHQDKYMMKAQVHVSKSSAISDEQALPQRKHYCQIHQMINFTSGVKWFVDPDYPEKVYRLRKALYGLKPAPRAWYDKLSKFLISNGFTIGLQIHQSPRGIFINQAKYALEILHKHGMEKGQSIGTPMATKPKLDEDLNGNPVDQTNYRSKIESLMYLTSSRPDIVQTDCTAMSSAEAEYVALSASCAQLMWMRTQLQDYGLNYNKIPLYCDSQTEYQLADMFTKALPEDRFKYFVRRIGMRCLIPAELEVLAKKSA</sequence>
<protein>
    <recommendedName>
        <fullName evidence="1">Retroviral polymerase SH3-like domain-containing protein</fullName>
    </recommendedName>
</protein>
<dbReference type="Pfam" id="PF25597">
    <property type="entry name" value="SH3_retrovirus"/>
    <property type="match status" value="1"/>
</dbReference>
<name>A0A6L2N8E4_TANCI</name>
<dbReference type="AlphaFoldDB" id="A0A6L2N8E4"/>
<dbReference type="EMBL" id="BKCJ010008488">
    <property type="protein sequence ID" value="GEU82478.1"/>
    <property type="molecule type" value="Genomic_DNA"/>
</dbReference>
<gene>
    <name evidence="2" type="ORF">Tci_054456</name>
</gene>
<evidence type="ECO:0000259" key="1">
    <source>
        <dbReference type="Pfam" id="PF25597"/>
    </source>
</evidence>
<proteinExistence type="predicted"/>
<evidence type="ECO:0000313" key="2">
    <source>
        <dbReference type="EMBL" id="GEU82478.1"/>
    </source>
</evidence>
<dbReference type="InterPro" id="IPR057670">
    <property type="entry name" value="SH3_retrovirus"/>
</dbReference>
<dbReference type="PANTHER" id="PTHR11439">
    <property type="entry name" value="GAG-POL-RELATED RETROTRANSPOSON"/>
    <property type="match status" value="1"/>
</dbReference>
<accession>A0A6L2N8E4</accession>
<feature type="domain" description="Retroviral polymerase SH3-like" evidence="1">
    <location>
        <begin position="237"/>
        <end position="279"/>
    </location>
</feature>
<reference evidence="2" key="1">
    <citation type="journal article" date="2019" name="Sci. Rep.">
        <title>Draft genome of Tanacetum cinerariifolium, the natural source of mosquito coil.</title>
        <authorList>
            <person name="Yamashiro T."/>
            <person name="Shiraishi A."/>
            <person name="Satake H."/>
            <person name="Nakayama K."/>
        </authorList>
    </citation>
    <scope>NUCLEOTIDE SEQUENCE</scope>
</reference>
<dbReference type="PANTHER" id="PTHR11439:SF463">
    <property type="entry name" value="REVERSE TRANSCRIPTASE TY1_COPIA-TYPE DOMAIN-CONTAINING PROTEIN"/>
    <property type="match status" value="1"/>
</dbReference>